<reference evidence="1" key="1">
    <citation type="submission" date="2016-04" db="EMBL/GenBank/DDBJ databases">
        <authorList>
            <person name="Nguyen H.D."/>
            <person name="Samba Siva P."/>
            <person name="Cullis J."/>
            <person name="Levesque C.A."/>
            <person name="Hambleton S."/>
        </authorList>
    </citation>
    <scope>NUCLEOTIDE SEQUENCE</scope>
    <source>
        <strain evidence="1">DAOMC 236416</strain>
    </source>
</reference>
<dbReference type="GO" id="GO:0003729">
    <property type="term" value="F:mRNA binding"/>
    <property type="evidence" value="ECO:0007669"/>
    <property type="project" value="TreeGrafter"/>
</dbReference>
<protein>
    <submittedName>
        <fullName evidence="1">Uncharacterized protein</fullName>
    </submittedName>
</protein>
<reference evidence="1" key="2">
    <citation type="journal article" date="2019" name="IMA Fungus">
        <title>Genome sequencing and comparison of five Tilletia species to identify candidate genes for the detection of regulated species infecting wheat.</title>
        <authorList>
            <person name="Nguyen H.D.T."/>
            <person name="Sultana T."/>
            <person name="Kesanakurti P."/>
            <person name="Hambleton S."/>
        </authorList>
    </citation>
    <scope>NUCLEOTIDE SEQUENCE</scope>
    <source>
        <strain evidence="1">DAOMC 236416</strain>
    </source>
</reference>
<evidence type="ECO:0000313" key="1">
    <source>
        <dbReference type="EMBL" id="KAE8237657.1"/>
    </source>
</evidence>
<dbReference type="GO" id="GO:0031499">
    <property type="term" value="C:TRAMP complex"/>
    <property type="evidence" value="ECO:0007669"/>
    <property type="project" value="TreeGrafter"/>
</dbReference>
<dbReference type="EMBL" id="LWDF02001683">
    <property type="protein sequence ID" value="KAE8237657.1"/>
    <property type="molecule type" value="Genomic_DNA"/>
</dbReference>
<dbReference type="GO" id="GO:0031123">
    <property type="term" value="P:RNA 3'-end processing"/>
    <property type="evidence" value="ECO:0007669"/>
    <property type="project" value="TreeGrafter"/>
</dbReference>
<dbReference type="SUPFAM" id="SSF81631">
    <property type="entry name" value="PAP/OAS1 substrate-binding domain"/>
    <property type="match status" value="1"/>
</dbReference>
<dbReference type="PANTHER" id="PTHR23092:SF15">
    <property type="entry name" value="INACTIVE NON-CANONICAL POLY(A) RNA POLYMERASE PROTEIN TRF4-2-RELATED"/>
    <property type="match status" value="1"/>
</dbReference>
<gene>
    <name evidence="1" type="ORF">A4X13_0g8682</name>
</gene>
<dbReference type="Gene3D" id="1.10.1410.10">
    <property type="match status" value="1"/>
</dbReference>
<proteinExistence type="predicted"/>
<sequence>MGKITPIPSFRAPLVRLSTSEHLGCIAVDISFGGDDGVTSSAISQMLCCKWPDTLALTTVLKALLRSLGFGGGKKQSLGRYAITLLCAAWAKEQHHKRLDIGSLFMGILDYITNHDSKSNMVTVRFHHPDMPRVPDGSSLVLIEDPVTGKNAAHAVIKWSDIKAKLRRARDQLQALLSDPRPQSSILSAVITIKDEEMERWRRIEQLGSDWEQKRAPRVR</sequence>
<dbReference type="Proteomes" id="UP000077521">
    <property type="component" value="Unassembled WGS sequence"/>
</dbReference>
<keyword evidence="2" id="KW-1185">Reference proteome</keyword>
<organism evidence="1 2">
    <name type="scientific">Tilletia indica</name>
    <dbReference type="NCBI Taxonomy" id="43049"/>
    <lineage>
        <taxon>Eukaryota</taxon>
        <taxon>Fungi</taxon>
        <taxon>Dikarya</taxon>
        <taxon>Basidiomycota</taxon>
        <taxon>Ustilaginomycotina</taxon>
        <taxon>Exobasidiomycetes</taxon>
        <taxon>Tilletiales</taxon>
        <taxon>Tilletiaceae</taxon>
        <taxon>Tilletia</taxon>
    </lineage>
</organism>
<accession>A0A8T8SDN8</accession>
<comment type="caution">
    <text evidence="1">The sequence shown here is derived from an EMBL/GenBank/DDBJ whole genome shotgun (WGS) entry which is preliminary data.</text>
</comment>
<dbReference type="GO" id="GO:0005730">
    <property type="term" value="C:nucleolus"/>
    <property type="evidence" value="ECO:0007669"/>
    <property type="project" value="TreeGrafter"/>
</dbReference>
<evidence type="ECO:0000313" key="2">
    <source>
        <dbReference type="Proteomes" id="UP000077521"/>
    </source>
</evidence>
<dbReference type="GO" id="GO:0043634">
    <property type="term" value="P:polyadenylation-dependent ncRNA catabolic process"/>
    <property type="evidence" value="ECO:0007669"/>
    <property type="project" value="TreeGrafter"/>
</dbReference>
<dbReference type="InterPro" id="IPR045862">
    <property type="entry name" value="Trf4-like"/>
</dbReference>
<dbReference type="GO" id="GO:1990817">
    <property type="term" value="F:poly(A) RNA polymerase activity"/>
    <property type="evidence" value="ECO:0007669"/>
    <property type="project" value="InterPro"/>
</dbReference>
<dbReference type="PANTHER" id="PTHR23092">
    <property type="entry name" value="POLY(A) RNA POLYMERASE"/>
    <property type="match status" value="1"/>
</dbReference>
<name>A0A8T8SDN8_9BASI</name>
<dbReference type="AlphaFoldDB" id="A0A8T8SDN8"/>